<protein>
    <submittedName>
        <fullName evidence="1">Uncharacterized protein</fullName>
    </submittedName>
</protein>
<reference evidence="1" key="1">
    <citation type="submission" date="2018-02" db="EMBL/GenBank/DDBJ databases">
        <title>Rhizophora mucronata_Transcriptome.</title>
        <authorList>
            <person name="Meera S.P."/>
            <person name="Sreeshan A."/>
            <person name="Augustine A."/>
        </authorList>
    </citation>
    <scope>NUCLEOTIDE SEQUENCE</scope>
    <source>
        <tissue evidence="1">Leaf</tissue>
    </source>
</reference>
<evidence type="ECO:0000313" key="1">
    <source>
        <dbReference type="EMBL" id="MBX52413.1"/>
    </source>
</evidence>
<organism evidence="1">
    <name type="scientific">Rhizophora mucronata</name>
    <name type="common">Asiatic mangrove</name>
    <dbReference type="NCBI Taxonomy" id="61149"/>
    <lineage>
        <taxon>Eukaryota</taxon>
        <taxon>Viridiplantae</taxon>
        <taxon>Streptophyta</taxon>
        <taxon>Embryophyta</taxon>
        <taxon>Tracheophyta</taxon>
        <taxon>Spermatophyta</taxon>
        <taxon>Magnoliopsida</taxon>
        <taxon>eudicotyledons</taxon>
        <taxon>Gunneridae</taxon>
        <taxon>Pentapetalae</taxon>
        <taxon>rosids</taxon>
        <taxon>fabids</taxon>
        <taxon>Malpighiales</taxon>
        <taxon>Rhizophoraceae</taxon>
        <taxon>Rhizophora</taxon>
    </lineage>
</organism>
<sequence length="28" mass="3321">MSENLNSKLSEINVENLHHFPLYFSSRN</sequence>
<proteinExistence type="predicted"/>
<accession>A0A2P2PCI3</accession>
<name>A0A2P2PCI3_RHIMU</name>
<dbReference type="AlphaFoldDB" id="A0A2P2PCI3"/>
<dbReference type="EMBL" id="GGEC01071929">
    <property type="protein sequence ID" value="MBX52413.1"/>
    <property type="molecule type" value="Transcribed_RNA"/>
</dbReference>